<evidence type="ECO:0000313" key="1">
    <source>
        <dbReference type="EMBL" id="MEA5581469.1"/>
    </source>
</evidence>
<proteinExistence type="predicted"/>
<sequence>MLINTSVYWAIARRYAGVIEDLEKPDREKVSQQENLQSFFAYFLSYFEVSIILNHPANLIRFSPSRQYNPPGQNQ</sequence>
<evidence type="ECO:0000313" key="2">
    <source>
        <dbReference type="Proteomes" id="UP001302120"/>
    </source>
</evidence>
<organism evidence="1 2">
    <name type="scientific">Nodularia harveyana UHCC-0300</name>
    <dbReference type="NCBI Taxonomy" id="2974287"/>
    <lineage>
        <taxon>Bacteria</taxon>
        <taxon>Bacillati</taxon>
        <taxon>Cyanobacteriota</taxon>
        <taxon>Cyanophyceae</taxon>
        <taxon>Nostocales</taxon>
        <taxon>Nodulariaceae</taxon>
        <taxon>Nodularia</taxon>
    </lineage>
</organism>
<name>A0ABU5UE75_9CYAN</name>
<protein>
    <submittedName>
        <fullName evidence="1">Uncharacterized protein</fullName>
    </submittedName>
</protein>
<reference evidence="1 2" key="1">
    <citation type="submission" date="2023-12" db="EMBL/GenBank/DDBJ databases">
        <title>Baltic Sea Cyanobacteria.</title>
        <authorList>
            <person name="Delbaje E."/>
            <person name="Fewer D.P."/>
            <person name="Shishido T.K."/>
        </authorList>
    </citation>
    <scope>NUCLEOTIDE SEQUENCE [LARGE SCALE GENOMIC DNA]</scope>
    <source>
        <strain evidence="1 2">UHCC-0300</strain>
    </source>
</reference>
<comment type="caution">
    <text evidence="1">The sequence shown here is derived from an EMBL/GenBank/DDBJ whole genome shotgun (WGS) entry which is preliminary data.</text>
</comment>
<accession>A0ABU5UE75</accession>
<gene>
    <name evidence="1" type="ORF">VB620_08970</name>
</gene>
<dbReference type="RefSeq" id="WP_323195801.1">
    <property type="nucleotide sequence ID" value="NZ_JAYGHG010000010.1"/>
</dbReference>
<dbReference type="EMBL" id="JAYGHG010000010">
    <property type="protein sequence ID" value="MEA5581469.1"/>
    <property type="molecule type" value="Genomic_DNA"/>
</dbReference>
<dbReference type="Proteomes" id="UP001302120">
    <property type="component" value="Unassembled WGS sequence"/>
</dbReference>
<keyword evidence="2" id="KW-1185">Reference proteome</keyword>